<feature type="transmembrane region" description="Helical" evidence="1">
    <location>
        <begin position="366"/>
        <end position="385"/>
    </location>
</feature>
<dbReference type="PANTHER" id="PTHR32309">
    <property type="entry name" value="TYROSINE-PROTEIN KINASE"/>
    <property type="match status" value="1"/>
</dbReference>
<dbReference type="InterPro" id="IPR027417">
    <property type="entry name" value="P-loop_NTPase"/>
</dbReference>
<dbReference type="RefSeq" id="WP_011179305.1">
    <property type="nucleotide sequence ID" value="NC_005955.1"/>
</dbReference>
<protein>
    <recommendedName>
        <fullName evidence="4">Polysaccharide chain length determinant N-terminal domain-containing protein</fullName>
    </recommendedName>
</protein>
<dbReference type="SUPFAM" id="SSF52540">
    <property type="entry name" value="P-loop containing nucleoside triphosphate hydrolases"/>
    <property type="match status" value="1"/>
</dbReference>
<evidence type="ECO:0008006" key="4">
    <source>
        <dbReference type="Google" id="ProtNLM"/>
    </source>
</evidence>
<name>A0A0H3M2Q1_BARQU</name>
<keyword evidence="1" id="KW-0472">Membrane</keyword>
<dbReference type="EMBL" id="BX897700">
    <property type="protein sequence ID" value="CAF26031.1"/>
    <property type="molecule type" value="Genomic_DNA"/>
</dbReference>
<accession>A0A0H3M2Q1</accession>
<dbReference type="Proteomes" id="UP000000597">
    <property type="component" value="Chromosome"/>
</dbReference>
<gene>
    <name evidence="2" type="ordered locus">BQ05360</name>
</gene>
<sequence>MNLKCNRKLLVCTVMRNVLVVLLLAVLCAFFIWLYYFFQPRGYQATLTFSLSDSVGKPLPVDKRKNVIAFLFSQPILLHDSSLQNFSFNASHKKDFRENIHLSCNGDLIKLTFEAETLEAAQQGLETWFFAFSEAIIRQKQTLLLTEQQIEQQYDNTTVLNLVQRFRSSVDSLIYHDAKQKELNDLSVQLTQATLKRIHLTSLNSTIKMMRENKQSLLSLSFIAGNSVVATLESKRDLLETQRAHMVTQLGWTHPQIKAMTAELEALSHQLENKILQIAHQIRSDEILARDFEEQLKKRISLFVTNQSQYLNQMFNELENKIRTIVDAQNKEMSKDISFLQKTKIHVVAPTTLAPISFMALYGKNIIVSVFASLVTLLGGILLFHQCFVTKKDQPEEDDFKNDESILVSQGKKNLEVCITIEGLSDFLKSCVSTVVSVIGPEAAQMAAKLSLHLIKERKTVLLVDISGQQIEKVIGPHRGLSDILTGKAQLHDVIYRDYDTGIDILPQGLTSAVCTQDFSNNIPHLLQGFKKDYDFIILEMADEPKYGSEQFAELTDCYICSIALNKQDWMMQMVSKFPKTVYRVFAS</sequence>
<reference evidence="2 3" key="1">
    <citation type="journal article" date="2004" name="Proc. Natl. Acad. Sci. U.S.A.">
        <title>The louse-borne human pathogen Bartonella quintana is a genomic derivative of the zoonotic agent Bartonella henselae.</title>
        <authorList>
            <person name="Alsmark U.C.M."/>
            <person name="Frank A.C."/>
            <person name="Karlberg E.O."/>
            <person name="Legault B.-A."/>
            <person name="Ardell D.H."/>
            <person name="Canbaeck B."/>
            <person name="Eriksson A.-S."/>
            <person name="Naeslund A.K."/>
            <person name="Handley S.A."/>
            <person name="Huvet M."/>
            <person name="La Scola B."/>
            <person name="Holmberg M."/>
            <person name="Andersson S.G.E."/>
        </authorList>
    </citation>
    <scope>NUCLEOTIDE SEQUENCE [LARGE SCALE GENOMIC DNA]</scope>
    <source>
        <strain evidence="2 3">Toulouse</strain>
    </source>
</reference>
<evidence type="ECO:0000313" key="2">
    <source>
        <dbReference type="EMBL" id="CAF26031.1"/>
    </source>
</evidence>
<proteinExistence type="predicted"/>
<dbReference type="PANTHER" id="PTHR32309:SF31">
    <property type="entry name" value="CAPSULAR EXOPOLYSACCHARIDE FAMILY"/>
    <property type="match status" value="1"/>
</dbReference>
<keyword evidence="1" id="KW-1133">Transmembrane helix</keyword>
<feature type="transmembrane region" description="Helical" evidence="1">
    <location>
        <begin position="18"/>
        <end position="38"/>
    </location>
</feature>
<dbReference type="eggNOG" id="COG0455">
    <property type="taxonomic scope" value="Bacteria"/>
</dbReference>
<dbReference type="KEGG" id="bqu:BQ05360"/>
<organism evidence="2 3">
    <name type="scientific">Bartonella quintana (strain Toulouse)</name>
    <name type="common">Rochalimaea quintana</name>
    <dbReference type="NCBI Taxonomy" id="283165"/>
    <lineage>
        <taxon>Bacteria</taxon>
        <taxon>Pseudomonadati</taxon>
        <taxon>Pseudomonadota</taxon>
        <taxon>Alphaproteobacteria</taxon>
        <taxon>Hyphomicrobiales</taxon>
        <taxon>Bartonellaceae</taxon>
        <taxon>Bartonella</taxon>
    </lineage>
</organism>
<dbReference type="InterPro" id="IPR050445">
    <property type="entry name" value="Bact_polysacc_biosynth/exp"/>
</dbReference>
<evidence type="ECO:0000313" key="3">
    <source>
        <dbReference type="Proteomes" id="UP000000597"/>
    </source>
</evidence>
<dbReference type="Gene3D" id="3.40.50.300">
    <property type="entry name" value="P-loop containing nucleotide triphosphate hydrolases"/>
    <property type="match status" value="1"/>
</dbReference>
<dbReference type="HOGENOM" id="CLU_492343_0_0_5"/>
<keyword evidence="1" id="KW-0812">Transmembrane</keyword>
<dbReference type="AlphaFoldDB" id="A0A0H3M2Q1"/>
<evidence type="ECO:0000256" key="1">
    <source>
        <dbReference type="SAM" id="Phobius"/>
    </source>
</evidence>